<dbReference type="RefSeq" id="WP_027048392.1">
    <property type="nucleotide sequence ID" value="NZ_CP025257.1"/>
</dbReference>
<keyword evidence="2" id="KW-1185">Reference proteome</keyword>
<evidence type="ECO:0000313" key="2">
    <source>
        <dbReference type="Proteomes" id="UP000233419"/>
    </source>
</evidence>
<dbReference type="OrthoDB" id="396394at2"/>
<dbReference type="EMBL" id="CP025257">
    <property type="protein sequence ID" value="AUF83287.1"/>
    <property type="molecule type" value="Genomic_DNA"/>
</dbReference>
<name>A0A2K9C4S9_9MOLU</name>
<dbReference type="Proteomes" id="UP000233419">
    <property type="component" value="Chromosome"/>
</dbReference>
<protein>
    <recommendedName>
        <fullName evidence="3">GNAT family N-acetyltransferase</fullName>
    </recommendedName>
</protein>
<proteinExistence type="predicted"/>
<sequence length="305" mass="35598">MNSYELIYDFKENKHYNNELYNIIKKSPKSYFEDWMLKGHWDENYYPIALINEKNDIVAAVCIIRLNLSINEVKCNAIQVGRIFIRDGYEKDEVDKKLLNLVAEKYSNVSDLIYSFSDSETDALFYNSEFQKIQEFIYYIPWNSSFETEKTAIKKLDTDSVKDIEFIQDHIKHATKTPSVIASNGDSSVKLYNILKFYRRNVYYISEIDAVVVFTINQVKKRFTLVAIYSSNKIDIMDLLKILVPDGIERIEFMFIPNLSCGVNIRRLSFIETPEGNVPSYLYMKEITTALAGKRIFFPVLGRGK</sequence>
<reference evidence="1 2" key="1">
    <citation type="submission" date="2017-12" db="EMBL/GenBank/DDBJ databases">
        <title>Mesoplasma syrphidae YJS, Complete Genome.</title>
        <authorList>
            <person name="Knight T.F."/>
            <person name="Citino T."/>
            <person name="Rubinstein R."/>
            <person name="Neuschaefer Z."/>
        </authorList>
    </citation>
    <scope>NUCLEOTIDE SEQUENCE [LARGE SCALE GENOMIC DNA]</scope>
    <source>
        <strain evidence="1 2">YJS</strain>
    </source>
</reference>
<evidence type="ECO:0008006" key="3">
    <source>
        <dbReference type="Google" id="ProtNLM"/>
    </source>
</evidence>
<gene>
    <name evidence="1" type="ORF">CXP39_00485</name>
</gene>
<dbReference type="KEGG" id="msyr:CXP39_00485"/>
<accession>A0A2K9C4S9</accession>
<dbReference type="AlphaFoldDB" id="A0A2K9C4S9"/>
<evidence type="ECO:0000313" key="1">
    <source>
        <dbReference type="EMBL" id="AUF83287.1"/>
    </source>
</evidence>
<organism evidence="1 2">
    <name type="scientific">Mesoplasma syrphidae</name>
    <dbReference type="NCBI Taxonomy" id="225999"/>
    <lineage>
        <taxon>Bacteria</taxon>
        <taxon>Bacillati</taxon>
        <taxon>Mycoplasmatota</taxon>
        <taxon>Mollicutes</taxon>
        <taxon>Entomoplasmatales</taxon>
        <taxon>Entomoplasmataceae</taxon>
        <taxon>Mesoplasma</taxon>
    </lineage>
</organism>